<organism evidence="1 2">
    <name type="scientific">Auricularia subglabra (strain TFB-10046 / SS5)</name>
    <name type="common">White-rot fungus</name>
    <name type="synonym">Auricularia delicata (strain TFB10046)</name>
    <dbReference type="NCBI Taxonomy" id="717982"/>
    <lineage>
        <taxon>Eukaryota</taxon>
        <taxon>Fungi</taxon>
        <taxon>Dikarya</taxon>
        <taxon>Basidiomycota</taxon>
        <taxon>Agaricomycotina</taxon>
        <taxon>Agaricomycetes</taxon>
        <taxon>Auriculariales</taxon>
        <taxon>Auriculariaceae</taxon>
        <taxon>Auricularia</taxon>
    </lineage>
</organism>
<gene>
    <name evidence="1" type="ORF">AURDEDRAFT_172974</name>
</gene>
<proteinExistence type="predicted"/>
<dbReference type="AlphaFoldDB" id="J0D0U7"/>
<dbReference type="Proteomes" id="UP000006514">
    <property type="component" value="Unassembled WGS sequence"/>
</dbReference>
<accession>J0D0U7</accession>
<evidence type="ECO:0000313" key="1">
    <source>
        <dbReference type="EMBL" id="EJD37973.1"/>
    </source>
</evidence>
<protein>
    <submittedName>
        <fullName evidence="1">Uncharacterized protein</fullName>
    </submittedName>
</protein>
<dbReference type="KEGG" id="adl:AURDEDRAFT_172974"/>
<reference evidence="2" key="1">
    <citation type="journal article" date="2012" name="Science">
        <title>The Paleozoic origin of enzymatic lignin decomposition reconstructed from 31 fungal genomes.</title>
        <authorList>
            <person name="Floudas D."/>
            <person name="Binder M."/>
            <person name="Riley R."/>
            <person name="Barry K."/>
            <person name="Blanchette R.A."/>
            <person name="Henrissat B."/>
            <person name="Martinez A.T."/>
            <person name="Otillar R."/>
            <person name="Spatafora J.W."/>
            <person name="Yadav J.S."/>
            <person name="Aerts A."/>
            <person name="Benoit I."/>
            <person name="Boyd A."/>
            <person name="Carlson A."/>
            <person name="Copeland A."/>
            <person name="Coutinho P.M."/>
            <person name="de Vries R.P."/>
            <person name="Ferreira P."/>
            <person name="Findley K."/>
            <person name="Foster B."/>
            <person name="Gaskell J."/>
            <person name="Glotzer D."/>
            <person name="Gorecki P."/>
            <person name="Heitman J."/>
            <person name="Hesse C."/>
            <person name="Hori C."/>
            <person name="Igarashi K."/>
            <person name="Jurgens J.A."/>
            <person name="Kallen N."/>
            <person name="Kersten P."/>
            <person name="Kohler A."/>
            <person name="Kuees U."/>
            <person name="Kumar T.K.A."/>
            <person name="Kuo A."/>
            <person name="LaButti K."/>
            <person name="Larrondo L.F."/>
            <person name="Lindquist E."/>
            <person name="Ling A."/>
            <person name="Lombard V."/>
            <person name="Lucas S."/>
            <person name="Lundell T."/>
            <person name="Martin R."/>
            <person name="McLaughlin D.J."/>
            <person name="Morgenstern I."/>
            <person name="Morin E."/>
            <person name="Murat C."/>
            <person name="Nagy L.G."/>
            <person name="Nolan M."/>
            <person name="Ohm R.A."/>
            <person name="Patyshakuliyeva A."/>
            <person name="Rokas A."/>
            <person name="Ruiz-Duenas F.J."/>
            <person name="Sabat G."/>
            <person name="Salamov A."/>
            <person name="Samejima M."/>
            <person name="Schmutz J."/>
            <person name="Slot J.C."/>
            <person name="St John F."/>
            <person name="Stenlid J."/>
            <person name="Sun H."/>
            <person name="Sun S."/>
            <person name="Syed K."/>
            <person name="Tsang A."/>
            <person name="Wiebenga A."/>
            <person name="Young D."/>
            <person name="Pisabarro A."/>
            <person name="Eastwood D.C."/>
            <person name="Martin F."/>
            <person name="Cullen D."/>
            <person name="Grigoriev I.V."/>
            <person name="Hibbett D.S."/>
        </authorList>
    </citation>
    <scope>NUCLEOTIDE SEQUENCE [LARGE SCALE GENOMIC DNA]</scope>
    <source>
        <strain evidence="2">TFB10046</strain>
    </source>
</reference>
<evidence type="ECO:0000313" key="2">
    <source>
        <dbReference type="Proteomes" id="UP000006514"/>
    </source>
</evidence>
<dbReference type="InParanoid" id="J0D0U7"/>
<sequence length="399" mass="44674">MDPPPPYLALAAHDVDGRNGLPALPPWIGHMDAQTAVMRAFLSGMDDAHAASFGAHKPCLGGIHIEFFYLRGIAFGMEDKGSTLEVLRGFDVSRHSRYDLARALVPTVWRPPAILPFPLTRPNRLPRHSNPAQGPFSVQTMPQIPLPEAVDREDLTVTWDPVHRRSLFELQKYGCWVAWEAPGLGLASTTAVERAMSGISGVLFRGQNPLTTHHPVTMIGRVMGAAFVEGSLQQITTLVHAKVLLTPGMNMFVFPNRPRHSSFVCTFKGGQRTLEHSEDVMWDIRDAIESDERTTAFCQRLGWDIEEITTSISLEYVDLHGTYMWNLSTELPSKERVHRTEWRWLVSRLSPEDGEGGHMSSIELRCKICRCRRHVASLCPTRAYAEWTGAISDDDRADT</sequence>
<name>J0D0U7_AURST</name>
<dbReference type="EMBL" id="JH687832">
    <property type="protein sequence ID" value="EJD37973.1"/>
    <property type="molecule type" value="Genomic_DNA"/>
</dbReference>
<keyword evidence="2" id="KW-1185">Reference proteome</keyword>